<dbReference type="SUPFAM" id="SSF53187">
    <property type="entry name" value="Zn-dependent exopeptidases"/>
    <property type="match status" value="1"/>
</dbReference>
<evidence type="ECO:0000313" key="2">
    <source>
        <dbReference type="EMBL" id="CAB4556100.1"/>
    </source>
</evidence>
<dbReference type="InterPro" id="IPR036264">
    <property type="entry name" value="Bact_exopeptidase_dim_dom"/>
</dbReference>
<proteinExistence type="predicted"/>
<reference evidence="2" key="1">
    <citation type="submission" date="2020-05" db="EMBL/GenBank/DDBJ databases">
        <authorList>
            <person name="Chiriac C."/>
            <person name="Salcher M."/>
            <person name="Ghai R."/>
            <person name="Kavagutti S V."/>
        </authorList>
    </citation>
    <scope>NUCLEOTIDE SEQUENCE</scope>
</reference>
<dbReference type="AlphaFoldDB" id="A0A6J6CWZ1"/>
<dbReference type="SUPFAM" id="SSF55031">
    <property type="entry name" value="Bacterial exopeptidase dimerisation domain"/>
    <property type="match status" value="1"/>
</dbReference>
<sequence>MLGLKWHNETMTQDVLAQAQAMLPELQALRRKLHTIPEFGLELPNTLKVVLEQIDGLGTITTSKQISSAVLHIKGAQPGPTVLLRADMDALAVIEDTGLDYASTNGYMHACGHDLHMAMGVGAAKILASRKDQLKGDVVFFFQPGEEGHHGADVMLEQGDHMVSGSKPIRAYGLHVFSSYPLGMMGSKAGPLMASAGDLFVTVTGSGGHGSMPWLSKDPISVLNEIMSALQTMVTKRFNAFDPVIVNIGWVSAGDQATTNVIPESASFGATVRVFSEENAAKLKTFTKELVESIAKGFGLIATVEFTRATKVLMNNPEAIKSVEEVTARMFGPGRYINLPTPIAGGEDFASIVHEIPGAFVFMGAAPVGVDPATAATNHSNKAVFDDAVLADGAALLAELAIDALR</sequence>
<evidence type="ECO:0000259" key="1">
    <source>
        <dbReference type="Pfam" id="PF07687"/>
    </source>
</evidence>
<dbReference type="Gene3D" id="3.30.70.360">
    <property type="match status" value="1"/>
</dbReference>
<dbReference type="PANTHER" id="PTHR11014">
    <property type="entry name" value="PEPTIDASE M20 FAMILY MEMBER"/>
    <property type="match status" value="1"/>
</dbReference>
<organism evidence="2">
    <name type="scientific">freshwater metagenome</name>
    <dbReference type="NCBI Taxonomy" id="449393"/>
    <lineage>
        <taxon>unclassified sequences</taxon>
        <taxon>metagenomes</taxon>
        <taxon>ecological metagenomes</taxon>
    </lineage>
</organism>
<dbReference type="InterPro" id="IPR011650">
    <property type="entry name" value="Peptidase_M20_dimer"/>
</dbReference>
<protein>
    <submittedName>
        <fullName evidence="2">Unannotated protein</fullName>
    </submittedName>
</protein>
<feature type="domain" description="Peptidase M20 dimerisation" evidence="1">
    <location>
        <begin position="201"/>
        <end position="295"/>
    </location>
</feature>
<dbReference type="InterPro" id="IPR017439">
    <property type="entry name" value="Amidohydrolase"/>
</dbReference>
<dbReference type="Pfam" id="PF07687">
    <property type="entry name" value="M20_dimer"/>
    <property type="match status" value="1"/>
</dbReference>
<name>A0A6J6CWZ1_9ZZZZ</name>
<dbReference type="PIRSF" id="PIRSF005962">
    <property type="entry name" value="Pept_M20D_amidohydro"/>
    <property type="match status" value="1"/>
</dbReference>
<dbReference type="InterPro" id="IPR002933">
    <property type="entry name" value="Peptidase_M20"/>
</dbReference>
<gene>
    <name evidence="2" type="ORF">UFOPK1639_00086</name>
</gene>
<accession>A0A6J6CWZ1</accession>
<dbReference type="Gene3D" id="3.40.630.10">
    <property type="entry name" value="Zn peptidases"/>
    <property type="match status" value="1"/>
</dbReference>
<dbReference type="Pfam" id="PF01546">
    <property type="entry name" value="Peptidase_M20"/>
    <property type="match status" value="1"/>
</dbReference>
<dbReference type="PANTHER" id="PTHR11014:SF63">
    <property type="entry name" value="METALLOPEPTIDASE, PUTATIVE (AFU_ORTHOLOGUE AFUA_6G09600)-RELATED"/>
    <property type="match status" value="1"/>
</dbReference>
<dbReference type="NCBIfam" id="TIGR01891">
    <property type="entry name" value="amidohydrolases"/>
    <property type="match status" value="1"/>
</dbReference>
<dbReference type="GO" id="GO:0016787">
    <property type="term" value="F:hydrolase activity"/>
    <property type="evidence" value="ECO:0007669"/>
    <property type="project" value="InterPro"/>
</dbReference>
<dbReference type="EMBL" id="CAEZTH010000004">
    <property type="protein sequence ID" value="CAB4556100.1"/>
    <property type="molecule type" value="Genomic_DNA"/>
</dbReference>
<dbReference type="CDD" id="cd03886">
    <property type="entry name" value="M20_Acy1"/>
    <property type="match status" value="1"/>
</dbReference>